<name>A0A078AM40_STYLE</name>
<sequence>MASPKLEDQKVSSRDINVTFVFDSNGIQCPQIDLPPLVNMSMQSNTVPILPNYYLRCMRTGYYAKYQIAKVDWLIDLSNVSWILHSEQIDNANSNLTQTQISELSKKYFDMFFFLADYDTLALLHLTSRNYIEIGESIRINITVTLTSPEMEDQQKVIFLQTKLQKIASDFVLILKSNNNTFQYNYDETIFLNASGTYDPQDPGTVLDMYWTYCGDQNFNLQKTLLDDPSNILFNQSTLTFDLTQGNMPLNLTISKFLLDQMYQNDSTQYTLNAYMFYTDSSGKLLVYYKNVQIIKIDSNQQLIVQLKQTYQKIALKDPLVLDATQSYDSQNPKNRQFFYKWLCPSEYNISALCNTSKPSLNITQAIRTQQGINKPGFIIKIGVYIYNSARQSQIITSQTMIQPDSPTKECLAISQSSSSYTNQVDQYFKQPLIRPLNFTSYCQGIKITQMMSKIAALNQNNDIPTQILYYKSFQGQGSNNTVIDYNSLQSQDQTYNLNHQVFYTVNNDYQDVEVFQETLNILKYKSTIEFDQFFLEGPTTIDFDTDFSLLISLNSRNPNTNMQQLDIQWNCDSRLKIDSVCKSQRGTEFNLQRSDLKQY</sequence>
<dbReference type="EMBL" id="CCKQ01011854">
    <property type="protein sequence ID" value="CDW83440.1"/>
    <property type="molecule type" value="Genomic_DNA"/>
</dbReference>
<keyword evidence="2" id="KW-1185">Reference proteome</keyword>
<proteinExistence type="predicted"/>
<reference evidence="1 2" key="1">
    <citation type="submission" date="2014-06" db="EMBL/GenBank/DDBJ databases">
        <authorList>
            <person name="Swart Estienne"/>
        </authorList>
    </citation>
    <scope>NUCLEOTIDE SEQUENCE [LARGE SCALE GENOMIC DNA]</scope>
    <source>
        <strain evidence="1 2">130c</strain>
    </source>
</reference>
<accession>A0A078AM40</accession>
<gene>
    <name evidence="1" type="primary">Contig15.g19</name>
    <name evidence="1" type="ORF">STYLEM_12486</name>
</gene>
<dbReference type="InParanoid" id="A0A078AM40"/>
<dbReference type="Proteomes" id="UP000039865">
    <property type="component" value="Unassembled WGS sequence"/>
</dbReference>
<organism evidence="1 2">
    <name type="scientific">Stylonychia lemnae</name>
    <name type="common">Ciliate</name>
    <dbReference type="NCBI Taxonomy" id="5949"/>
    <lineage>
        <taxon>Eukaryota</taxon>
        <taxon>Sar</taxon>
        <taxon>Alveolata</taxon>
        <taxon>Ciliophora</taxon>
        <taxon>Intramacronucleata</taxon>
        <taxon>Spirotrichea</taxon>
        <taxon>Stichotrichia</taxon>
        <taxon>Sporadotrichida</taxon>
        <taxon>Oxytrichidae</taxon>
        <taxon>Stylonychinae</taxon>
        <taxon>Stylonychia</taxon>
    </lineage>
</organism>
<evidence type="ECO:0000313" key="2">
    <source>
        <dbReference type="Proteomes" id="UP000039865"/>
    </source>
</evidence>
<dbReference type="AlphaFoldDB" id="A0A078AM40"/>
<evidence type="ECO:0000313" key="1">
    <source>
        <dbReference type="EMBL" id="CDW83440.1"/>
    </source>
</evidence>
<protein>
    <submittedName>
        <fullName evidence="1">Uncharacterized protein</fullName>
    </submittedName>
</protein>